<dbReference type="InterPro" id="IPR037522">
    <property type="entry name" value="HD_GYP_dom"/>
</dbReference>
<reference evidence="2 3" key="1">
    <citation type="submission" date="2017-08" db="EMBL/GenBank/DDBJ databases">
        <title>Complete genome sequence of Gluconacetobacter saccharivorans CV1 isolated from Fermented Vinegar.</title>
        <authorList>
            <person name="Kim S.-Y."/>
        </authorList>
    </citation>
    <scope>NUCLEOTIDE SEQUENCE [LARGE SCALE GENOMIC DNA]</scope>
    <source>
        <strain evidence="2 3">CV1</strain>
        <plasmid evidence="2 3">unnamed3</plasmid>
    </source>
</reference>
<dbReference type="PROSITE" id="PS51832">
    <property type="entry name" value="HD_GYP"/>
    <property type="match status" value="1"/>
</dbReference>
<sequence length="220" mass="24179">MKNSLDTCVAYAGGSPAYAHGRLMQLAQVAGRELDGHGNRVAAIAPIVFDAAGLPTGLRHLLLIGARLHDIGKRWVPPAILYAPRRLTAPEWTIMMRHPAYGMTIVGRHVSHIPRIVRDCVLLHHERWDGSGYPHGLAGPDIPVMARIVGIADFIDALASRRSYKPPVPMDVVRSILLRERGRMFDPYLTDRAVRHYDRIIAARLAQSGNTGTEGNSGHV</sequence>
<geneLocation type="plasmid" evidence="2 3">
    <name>unnamed3</name>
</geneLocation>
<dbReference type="AlphaFoldDB" id="A0A347WGZ4"/>
<proteinExistence type="predicted"/>
<dbReference type="EC" id="3.1.4.52" evidence="2"/>
<dbReference type="SMART" id="SM00471">
    <property type="entry name" value="HDc"/>
    <property type="match status" value="1"/>
</dbReference>
<keyword evidence="2" id="KW-0614">Plasmid</keyword>
<dbReference type="Gene3D" id="1.10.3210.10">
    <property type="entry name" value="Hypothetical protein af1432"/>
    <property type="match status" value="1"/>
</dbReference>
<dbReference type="Pfam" id="PF13487">
    <property type="entry name" value="HD_5"/>
    <property type="match status" value="1"/>
</dbReference>
<evidence type="ECO:0000313" key="2">
    <source>
        <dbReference type="EMBL" id="AXY24137.1"/>
    </source>
</evidence>
<dbReference type="Proteomes" id="UP000264120">
    <property type="component" value="Plasmid unnamed3"/>
</dbReference>
<dbReference type="SUPFAM" id="SSF109604">
    <property type="entry name" value="HD-domain/PDEase-like"/>
    <property type="match status" value="1"/>
</dbReference>
<keyword evidence="3" id="KW-1185">Reference proteome</keyword>
<accession>A0A347WGZ4</accession>
<dbReference type="EMBL" id="CP023039">
    <property type="protein sequence ID" value="AXY24137.1"/>
    <property type="molecule type" value="Genomic_DNA"/>
</dbReference>
<keyword evidence="2" id="KW-0378">Hydrolase</keyword>
<feature type="domain" description="HD-GYP" evidence="1">
    <location>
        <begin position="12"/>
        <end position="209"/>
    </location>
</feature>
<protein>
    <submittedName>
        <fullName evidence="2">Cyclic di-GMP phosphodiesterase response regulator RpfG</fullName>
        <ecNumber evidence="2">3.1.4.52</ecNumber>
    </submittedName>
</protein>
<evidence type="ECO:0000313" key="3">
    <source>
        <dbReference type="Proteomes" id="UP000264120"/>
    </source>
</evidence>
<dbReference type="OrthoDB" id="9176789at2"/>
<dbReference type="PANTHER" id="PTHR45228">
    <property type="entry name" value="CYCLIC DI-GMP PHOSPHODIESTERASE TM_0186-RELATED"/>
    <property type="match status" value="1"/>
</dbReference>
<dbReference type="InterPro" id="IPR003607">
    <property type="entry name" value="HD/PDEase_dom"/>
</dbReference>
<dbReference type="KEGG" id="ksc:CD178_03393"/>
<name>A0A347WGZ4_9PROT</name>
<gene>
    <name evidence="2" type="primary">rpfG</name>
    <name evidence="2" type="ORF">CD178_03393</name>
</gene>
<evidence type="ECO:0000259" key="1">
    <source>
        <dbReference type="PROSITE" id="PS51832"/>
    </source>
</evidence>
<dbReference type="CDD" id="cd00077">
    <property type="entry name" value="HDc"/>
    <property type="match status" value="1"/>
</dbReference>
<dbReference type="GO" id="GO:0071111">
    <property type="term" value="F:cyclic-guanylate-specific phosphodiesterase activity"/>
    <property type="evidence" value="ECO:0007669"/>
    <property type="project" value="UniProtKB-EC"/>
</dbReference>
<organism evidence="2 3">
    <name type="scientific">Komagataeibacter saccharivorans</name>
    <dbReference type="NCBI Taxonomy" id="265959"/>
    <lineage>
        <taxon>Bacteria</taxon>
        <taxon>Pseudomonadati</taxon>
        <taxon>Pseudomonadota</taxon>
        <taxon>Alphaproteobacteria</taxon>
        <taxon>Acetobacterales</taxon>
        <taxon>Acetobacteraceae</taxon>
        <taxon>Komagataeibacter</taxon>
    </lineage>
</organism>
<dbReference type="InterPro" id="IPR052020">
    <property type="entry name" value="Cyclic_di-GMP/3'3'-cGAMP_PDE"/>
</dbReference>